<organism evidence="1">
    <name type="scientific">marine sediment metagenome</name>
    <dbReference type="NCBI Taxonomy" id="412755"/>
    <lineage>
        <taxon>unclassified sequences</taxon>
        <taxon>metagenomes</taxon>
        <taxon>ecological metagenomes</taxon>
    </lineage>
</organism>
<dbReference type="AlphaFoldDB" id="A0A0F9JCF7"/>
<gene>
    <name evidence="1" type="ORF">LCGC14_1773650</name>
</gene>
<protein>
    <submittedName>
        <fullName evidence="1">Uncharacterized protein</fullName>
    </submittedName>
</protein>
<evidence type="ECO:0000313" key="1">
    <source>
        <dbReference type="EMBL" id="KKM03521.1"/>
    </source>
</evidence>
<reference evidence="1" key="1">
    <citation type="journal article" date="2015" name="Nature">
        <title>Complex archaea that bridge the gap between prokaryotes and eukaryotes.</title>
        <authorList>
            <person name="Spang A."/>
            <person name="Saw J.H."/>
            <person name="Jorgensen S.L."/>
            <person name="Zaremba-Niedzwiedzka K."/>
            <person name="Martijn J."/>
            <person name="Lind A.E."/>
            <person name="van Eijk R."/>
            <person name="Schleper C."/>
            <person name="Guy L."/>
            <person name="Ettema T.J."/>
        </authorList>
    </citation>
    <scope>NUCLEOTIDE SEQUENCE</scope>
</reference>
<dbReference type="EMBL" id="LAZR01016663">
    <property type="protein sequence ID" value="KKM03521.1"/>
    <property type="molecule type" value="Genomic_DNA"/>
</dbReference>
<accession>A0A0F9JCF7</accession>
<sequence>MKKTGIPSVTLTSARKYTPVNDIREHEIVAPADSEEVNYGYWPSKWVTIKEFREMYPWTGYYSPEAIIGFLDEYRSLWELKTFVTHEDWDTLKVQKPDPGKVSGDKQTREAVKVIDQYMDTLQ</sequence>
<name>A0A0F9JCF7_9ZZZZ</name>
<comment type="caution">
    <text evidence="1">The sequence shown here is derived from an EMBL/GenBank/DDBJ whole genome shotgun (WGS) entry which is preliminary data.</text>
</comment>
<proteinExistence type="predicted"/>